<reference evidence="1" key="1">
    <citation type="journal article" date="2014" name="Int. J. Syst. Evol. Microbiol.">
        <title>Complete genome sequence of Corynebacterium casei LMG S-19264T (=DSM 44701T), isolated from a smear-ripened cheese.</title>
        <authorList>
            <consortium name="US DOE Joint Genome Institute (JGI-PGF)"/>
            <person name="Walter F."/>
            <person name="Albersmeier A."/>
            <person name="Kalinowski J."/>
            <person name="Ruckert C."/>
        </authorList>
    </citation>
    <scope>NUCLEOTIDE SEQUENCE</scope>
    <source>
        <strain evidence="1">JCM 3086</strain>
    </source>
</reference>
<dbReference type="Proteomes" id="UP000657574">
    <property type="component" value="Unassembled WGS sequence"/>
</dbReference>
<evidence type="ECO:0000313" key="2">
    <source>
        <dbReference type="Proteomes" id="UP000657574"/>
    </source>
</evidence>
<evidence type="ECO:0008006" key="3">
    <source>
        <dbReference type="Google" id="ProtNLM"/>
    </source>
</evidence>
<gene>
    <name evidence="1" type="ORF">GCM10010121_073890</name>
</gene>
<comment type="caution">
    <text evidence="1">The sequence shown here is derived from an EMBL/GenBank/DDBJ whole genome shotgun (WGS) entry which is preliminary data.</text>
</comment>
<organism evidence="1 2">
    <name type="scientific">Streptomyces brasiliensis</name>
    <dbReference type="NCBI Taxonomy" id="1954"/>
    <lineage>
        <taxon>Bacteria</taxon>
        <taxon>Bacillati</taxon>
        <taxon>Actinomycetota</taxon>
        <taxon>Actinomycetes</taxon>
        <taxon>Kitasatosporales</taxon>
        <taxon>Streptomycetaceae</taxon>
        <taxon>Streptomyces</taxon>
    </lineage>
</organism>
<protein>
    <recommendedName>
        <fullName evidence="3">Excreted virulence factor EspC, type VII ESX diderm</fullName>
    </recommendedName>
</protein>
<keyword evidence="2" id="KW-1185">Reference proteome</keyword>
<sequence length="110" mass="12207">MAHMSDQQADIDRIRECSRALTRIRGTFSERADPADGYGVGELGSQKLLDAFEKFGSNWKIHRGKLTEELEKLAEITKTAADSYDALDHELAEALRNADRQGKQGKGGKN</sequence>
<reference evidence="1" key="2">
    <citation type="submission" date="2020-09" db="EMBL/GenBank/DDBJ databases">
        <authorList>
            <person name="Sun Q."/>
            <person name="Ohkuma M."/>
        </authorList>
    </citation>
    <scope>NUCLEOTIDE SEQUENCE</scope>
    <source>
        <strain evidence="1">JCM 3086</strain>
    </source>
</reference>
<dbReference type="AlphaFoldDB" id="A0A917L8U4"/>
<evidence type="ECO:0000313" key="1">
    <source>
        <dbReference type="EMBL" id="GGJ52260.1"/>
    </source>
</evidence>
<accession>A0A917L8U4</accession>
<dbReference type="EMBL" id="BMQA01000042">
    <property type="protein sequence ID" value="GGJ52260.1"/>
    <property type="molecule type" value="Genomic_DNA"/>
</dbReference>
<name>A0A917L8U4_9ACTN</name>
<proteinExistence type="predicted"/>